<dbReference type="InterPro" id="IPR009091">
    <property type="entry name" value="RCC1/BLIP-II"/>
</dbReference>
<dbReference type="PROSITE" id="PS50012">
    <property type="entry name" value="RCC1_3"/>
    <property type="match status" value="5"/>
</dbReference>
<dbReference type="OrthoDB" id="1081439at2"/>
<name>A0A4Q1K4J5_9FLAO</name>
<dbReference type="AlphaFoldDB" id="A0A4Q1K4J5"/>
<evidence type="ECO:0000256" key="4">
    <source>
        <dbReference type="SAM" id="SignalP"/>
    </source>
</evidence>
<accession>A0A4Q1K4J5</accession>
<dbReference type="Pfam" id="PF25390">
    <property type="entry name" value="WD40_RLD"/>
    <property type="match status" value="1"/>
</dbReference>
<dbReference type="InterPro" id="IPR000408">
    <property type="entry name" value="Reg_chr_condens"/>
</dbReference>
<dbReference type="PRINTS" id="PR00633">
    <property type="entry name" value="RCCNDNSATION"/>
</dbReference>
<evidence type="ECO:0000259" key="5">
    <source>
        <dbReference type="Pfam" id="PF18962"/>
    </source>
</evidence>
<keyword evidence="1" id="KW-0344">Guanine-nucleotide releasing factor</keyword>
<evidence type="ECO:0000256" key="3">
    <source>
        <dbReference type="ARBA" id="ARBA00022737"/>
    </source>
</evidence>
<dbReference type="PANTHER" id="PTHR45982:SF1">
    <property type="entry name" value="REGULATOR OF CHROMOSOME CONDENSATION"/>
    <property type="match status" value="1"/>
</dbReference>
<keyword evidence="2 4" id="KW-0732">Signal</keyword>
<evidence type="ECO:0000313" key="8">
    <source>
        <dbReference type="Proteomes" id="UP000289857"/>
    </source>
</evidence>
<dbReference type="SUPFAM" id="SSF50985">
    <property type="entry name" value="RCC1/BLIP-II"/>
    <property type="match status" value="2"/>
</dbReference>
<keyword evidence="8" id="KW-1185">Reference proteome</keyword>
<dbReference type="Proteomes" id="UP000289857">
    <property type="component" value="Unassembled WGS sequence"/>
</dbReference>
<dbReference type="InterPro" id="IPR051553">
    <property type="entry name" value="Ran_GTPase-activating"/>
</dbReference>
<dbReference type="EMBL" id="SBKN01000009">
    <property type="protein sequence ID" value="RXR20255.1"/>
    <property type="molecule type" value="Genomic_DNA"/>
</dbReference>
<feature type="domain" description="Secretion system C-terminal sorting" evidence="5">
    <location>
        <begin position="390"/>
        <end position="457"/>
    </location>
</feature>
<dbReference type="Pfam" id="PF18962">
    <property type="entry name" value="Por_Secre_tail"/>
    <property type="match status" value="1"/>
</dbReference>
<dbReference type="PANTHER" id="PTHR45982">
    <property type="entry name" value="REGULATOR OF CHROMOSOME CONDENSATION"/>
    <property type="match status" value="1"/>
</dbReference>
<sequence length="460" mass="51388">MKKIFMLLFIISFHVNAQCLWKSIHESPYRVTGIKDDNTIWTWGLLDGGYINGVVEPVQIGNDSNWLKLSVGDSHYLAIKSDGTLWAWGNNYFGQLGIPYNPNDNLSLPIQVGTDNDWIDISAASTHSCAIKSNGTLWTWGYNDYGQLGNGTWSENHLPTQVGVDTDWRDVESKYRTTIAIKTNNTIWGWGKNNLSQLGNGNNVTVNSPIQIGNNSSDWKIVRTSNNHCIALKNDNTLWAWGNNTYGELGNGTNINLNFPTQIGNGDDWRDLSVGASFSLALKADHTLWSWGDNSRGQLGDGTQINKNIPTQITSLSDCDKIVDYPYYTSFVIKQDKTLWGWGSNVNGQLLIGNIYGLTTEFQNILNPILNTCSVLINSENIAYENEIKIYPNPSSYFIYISNATDKIIDTITICNINGQILKVQNKSFNKIDVSDLANGLYFINLTVGEKAFSFKFIKV</sequence>
<dbReference type="GO" id="GO:0005085">
    <property type="term" value="F:guanyl-nucleotide exchange factor activity"/>
    <property type="evidence" value="ECO:0007669"/>
    <property type="project" value="TreeGrafter"/>
</dbReference>
<evidence type="ECO:0000259" key="6">
    <source>
        <dbReference type="Pfam" id="PF25390"/>
    </source>
</evidence>
<keyword evidence="3" id="KW-0677">Repeat</keyword>
<dbReference type="GO" id="GO:0005737">
    <property type="term" value="C:cytoplasm"/>
    <property type="evidence" value="ECO:0007669"/>
    <property type="project" value="TreeGrafter"/>
</dbReference>
<dbReference type="NCBIfam" id="TIGR04183">
    <property type="entry name" value="Por_Secre_tail"/>
    <property type="match status" value="1"/>
</dbReference>
<dbReference type="InterPro" id="IPR026444">
    <property type="entry name" value="Secre_tail"/>
</dbReference>
<evidence type="ECO:0000256" key="2">
    <source>
        <dbReference type="ARBA" id="ARBA00022729"/>
    </source>
</evidence>
<dbReference type="InterPro" id="IPR058923">
    <property type="entry name" value="RCC1-like_dom"/>
</dbReference>
<evidence type="ECO:0000313" key="7">
    <source>
        <dbReference type="EMBL" id="RXR20255.1"/>
    </source>
</evidence>
<evidence type="ECO:0000256" key="1">
    <source>
        <dbReference type="ARBA" id="ARBA00022658"/>
    </source>
</evidence>
<reference evidence="8" key="1">
    <citation type="submission" date="2019-01" db="EMBL/GenBank/DDBJ databases">
        <title>Cytophagaceae bacterium strain CAR-16.</title>
        <authorList>
            <person name="Chen W.-M."/>
        </authorList>
    </citation>
    <scope>NUCLEOTIDE SEQUENCE [LARGE SCALE GENOMIC DNA]</scope>
    <source>
        <strain evidence="8">WWJ-16</strain>
    </source>
</reference>
<comment type="caution">
    <text evidence="7">The sequence shown here is derived from an EMBL/GenBank/DDBJ whole genome shotgun (WGS) entry which is preliminary data.</text>
</comment>
<feature type="domain" description="RCC1-like" evidence="6">
    <location>
        <begin position="34"/>
        <end position="322"/>
    </location>
</feature>
<feature type="signal peptide" evidence="4">
    <location>
        <begin position="1"/>
        <end position="17"/>
    </location>
</feature>
<proteinExistence type="predicted"/>
<dbReference type="Gene3D" id="2.130.10.30">
    <property type="entry name" value="Regulator of chromosome condensation 1/beta-lactamase-inhibitor protein II"/>
    <property type="match status" value="2"/>
</dbReference>
<organism evidence="7 8">
    <name type="scientific">Flavobacterium stagni</name>
    <dbReference type="NCBI Taxonomy" id="2506421"/>
    <lineage>
        <taxon>Bacteria</taxon>
        <taxon>Pseudomonadati</taxon>
        <taxon>Bacteroidota</taxon>
        <taxon>Flavobacteriia</taxon>
        <taxon>Flavobacteriales</taxon>
        <taxon>Flavobacteriaceae</taxon>
        <taxon>Flavobacterium</taxon>
    </lineage>
</organism>
<feature type="chain" id="PRO_5020989033" evidence="4">
    <location>
        <begin position="18"/>
        <end position="460"/>
    </location>
</feature>
<dbReference type="RefSeq" id="WP_129462306.1">
    <property type="nucleotide sequence ID" value="NZ_SBKN01000009.1"/>
</dbReference>
<protein>
    <submittedName>
        <fullName evidence="7">T9SS type A sorting domain-containing protein</fullName>
    </submittedName>
</protein>
<gene>
    <name evidence="7" type="ORF">EQG61_12605</name>
</gene>